<gene>
    <name evidence="11" type="ORF">BCR43DRAFT_449591</name>
</gene>
<dbReference type="EMBL" id="MCGN01000001">
    <property type="protein sequence ID" value="ORZ02624.1"/>
    <property type="molecule type" value="Genomic_DNA"/>
</dbReference>
<name>A0A1X2HT17_SYNRA</name>
<dbReference type="CDD" id="cd13959">
    <property type="entry name" value="PT_UbiA_COQ2"/>
    <property type="match status" value="1"/>
</dbReference>
<comment type="caution">
    <text evidence="11">The sequence shown here is derived from an EMBL/GenBank/DDBJ whole genome shotgun (WGS) entry which is preliminary data.</text>
</comment>
<dbReference type="AlphaFoldDB" id="A0A1X2HT17"/>
<dbReference type="Pfam" id="PF01040">
    <property type="entry name" value="UbiA"/>
    <property type="match status" value="1"/>
</dbReference>
<dbReference type="STRING" id="13706.A0A1X2HT17"/>
<dbReference type="FunFam" id="1.20.120.1780:FF:000001">
    <property type="entry name" value="4-hydroxybenzoate octaprenyltransferase"/>
    <property type="match status" value="1"/>
</dbReference>
<dbReference type="GO" id="GO:0006744">
    <property type="term" value="P:ubiquinone biosynthetic process"/>
    <property type="evidence" value="ECO:0007669"/>
    <property type="project" value="UniProtKB-UniRule"/>
</dbReference>
<keyword evidence="6 10" id="KW-1133">Transmembrane helix</keyword>
<dbReference type="InterPro" id="IPR006370">
    <property type="entry name" value="HB_polyprenyltransferase-like"/>
</dbReference>
<keyword evidence="12" id="KW-1185">Reference proteome</keyword>
<dbReference type="InterPro" id="IPR000537">
    <property type="entry name" value="UbiA_prenyltransferase"/>
</dbReference>
<comment type="subcellular location">
    <subcellularLocation>
        <location evidence="2 10">Mitochondrion inner membrane</location>
        <topology evidence="2 10">Multi-pass membrane protein</topology>
        <orientation evidence="2 10">Matrix side</orientation>
    </subcellularLocation>
</comment>
<dbReference type="PANTHER" id="PTHR11048">
    <property type="entry name" value="PRENYLTRANSFERASES"/>
    <property type="match status" value="1"/>
</dbReference>
<evidence type="ECO:0000256" key="3">
    <source>
        <dbReference type="ARBA" id="ARBA00005985"/>
    </source>
</evidence>
<keyword evidence="7 10" id="KW-0472">Membrane</keyword>
<dbReference type="OrthoDB" id="18170at2759"/>
<dbReference type="PANTHER" id="PTHR11048:SF28">
    <property type="entry name" value="4-HYDROXYBENZOATE POLYPRENYLTRANSFERASE, MITOCHONDRIAL"/>
    <property type="match status" value="1"/>
</dbReference>
<dbReference type="OMA" id="WCMIYDT"/>
<evidence type="ECO:0000256" key="2">
    <source>
        <dbReference type="ARBA" id="ARBA00004292"/>
    </source>
</evidence>
<dbReference type="GO" id="GO:0005743">
    <property type="term" value="C:mitochondrial inner membrane"/>
    <property type="evidence" value="ECO:0007669"/>
    <property type="project" value="UniProtKB-SubCell"/>
</dbReference>
<reference evidence="11 12" key="1">
    <citation type="submission" date="2016-07" db="EMBL/GenBank/DDBJ databases">
        <title>Pervasive Adenine N6-methylation of Active Genes in Fungi.</title>
        <authorList>
            <consortium name="DOE Joint Genome Institute"/>
            <person name="Mondo S.J."/>
            <person name="Dannebaum R.O."/>
            <person name="Kuo R.C."/>
            <person name="Labutti K."/>
            <person name="Haridas S."/>
            <person name="Kuo A."/>
            <person name="Salamov A."/>
            <person name="Ahrendt S.R."/>
            <person name="Lipzen A."/>
            <person name="Sullivan W."/>
            <person name="Andreopoulos W.B."/>
            <person name="Clum A."/>
            <person name="Lindquist E."/>
            <person name="Daum C."/>
            <person name="Ramamoorthy G.K."/>
            <person name="Gryganskyi A."/>
            <person name="Culley D."/>
            <person name="Magnuson J.K."/>
            <person name="James T.Y."/>
            <person name="O'Malley M.A."/>
            <person name="Stajich J.E."/>
            <person name="Spatafora J.W."/>
            <person name="Visel A."/>
            <person name="Grigoriev I.V."/>
        </authorList>
    </citation>
    <scope>NUCLEOTIDE SEQUENCE [LARGE SCALE GENOMIC DNA]</scope>
    <source>
        <strain evidence="11 12">NRRL 2496</strain>
    </source>
</reference>
<evidence type="ECO:0000256" key="4">
    <source>
        <dbReference type="ARBA" id="ARBA00022679"/>
    </source>
</evidence>
<evidence type="ECO:0000256" key="7">
    <source>
        <dbReference type="ARBA" id="ARBA00023136"/>
    </source>
</evidence>
<comment type="cofactor">
    <cofactor evidence="1 10">
        <name>Mg(2+)</name>
        <dbReference type="ChEBI" id="CHEBI:18420"/>
    </cofactor>
</comment>
<evidence type="ECO:0000256" key="8">
    <source>
        <dbReference type="ARBA" id="ARBA00052313"/>
    </source>
</evidence>
<organism evidence="11 12">
    <name type="scientific">Syncephalastrum racemosum</name>
    <name type="common">Filamentous fungus</name>
    <dbReference type="NCBI Taxonomy" id="13706"/>
    <lineage>
        <taxon>Eukaryota</taxon>
        <taxon>Fungi</taxon>
        <taxon>Fungi incertae sedis</taxon>
        <taxon>Mucoromycota</taxon>
        <taxon>Mucoromycotina</taxon>
        <taxon>Mucoromycetes</taxon>
        <taxon>Mucorales</taxon>
        <taxon>Syncephalastraceae</taxon>
        <taxon>Syncephalastrum</taxon>
    </lineage>
</organism>
<proteinExistence type="inferred from homology"/>
<keyword evidence="10" id="KW-0496">Mitochondrion</keyword>
<dbReference type="InterPro" id="IPR044878">
    <property type="entry name" value="UbiA_sf"/>
</dbReference>
<keyword evidence="4 10" id="KW-0808">Transferase</keyword>
<dbReference type="HAMAP" id="MF_01635">
    <property type="entry name" value="UbiA"/>
    <property type="match status" value="1"/>
</dbReference>
<keyword evidence="10" id="KW-0831">Ubiquinone biosynthesis</keyword>
<dbReference type="UniPathway" id="UPA00232"/>
<comment type="similarity">
    <text evidence="3 10">Belongs to the UbiA prenyltransferase family.</text>
</comment>
<dbReference type="InParanoid" id="A0A1X2HT17"/>
<dbReference type="EC" id="2.5.1.39" evidence="10"/>
<dbReference type="FunFam" id="1.10.357.140:FF:000003">
    <property type="entry name" value="4-hydroxybenzoate polyprenyltransferase, mitochondrial"/>
    <property type="match status" value="1"/>
</dbReference>
<dbReference type="PROSITE" id="PS00943">
    <property type="entry name" value="UBIA"/>
    <property type="match status" value="1"/>
</dbReference>
<dbReference type="NCBIfam" id="TIGR01474">
    <property type="entry name" value="ubiA_proteo"/>
    <property type="match status" value="1"/>
</dbReference>
<protein>
    <recommendedName>
        <fullName evidence="10">4-hydroxybenzoate polyprenyltransferase, mitochondrial</fullName>
        <shortName evidence="10">4-HB polyprenyltransferase</shortName>
        <ecNumber evidence="10">2.5.1.39</ecNumber>
    </recommendedName>
    <alternativeName>
        <fullName evidence="10">Para-hydroxybenzoate--polyprenyltransferase</fullName>
        <shortName evidence="10">PHB:PPT</shortName>
        <shortName evidence="10">PHB:polyprenyltransferase</shortName>
    </alternativeName>
</protein>
<keyword evidence="10" id="KW-0999">Mitochondrion inner membrane</keyword>
<keyword evidence="5 10" id="KW-0812">Transmembrane</keyword>
<dbReference type="Gene3D" id="1.20.120.1780">
    <property type="entry name" value="UbiA prenyltransferase"/>
    <property type="match status" value="1"/>
</dbReference>
<evidence type="ECO:0000256" key="1">
    <source>
        <dbReference type="ARBA" id="ARBA00001946"/>
    </source>
</evidence>
<comment type="function">
    <text evidence="9 10">Catalyzes the prenylation of para-hydroxybenzoate (PHB) with an all-trans polyprenyl group. Mediates the second step in the final reaction sequence of coenzyme Q (CoQ) biosynthesis, which is the condensation of the polyisoprenoid side chain with PHB, generating the first membrane-bound Q intermediate.</text>
</comment>
<evidence type="ECO:0000256" key="10">
    <source>
        <dbReference type="HAMAP-Rule" id="MF_03189"/>
    </source>
</evidence>
<dbReference type="FunCoup" id="A0A1X2HT17">
    <property type="interactions" value="231"/>
</dbReference>
<dbReference type="Proteomes" id="UP000242180">
    <property type="component" value="Unassembled WGS sequence"/>
</dbReference>
<evidence type="ECO:0000256" key="5">
    <source>
        <dbReference type="ARBA" id="ARBA00022692"/>
    </source>
</evidence>
<comment type="pathway">
    <text evidence="10">Cofactor biosynthesis; ubiquinone biosynthesis.</text>
</comment>
<comment type="catalytic activity">
    <reaction evidence="8 10">
        <text>an all-trans-polyprenyl diphosphate + 4-hydroxybenzoate = a 4-hydroxy-3-(all-trans-polyprenyl)benzoate + diphosphate</text>
        <dbReference type="Rhea" id="RHEA:44504"/>
        <dbReference type="Rhea" id="RHEA-COMP:9514"/>
        <dbReference type="Rhea" id="RHEA-COMP:9564"/>
        <dbReference type="ChEBI" id="CHEBI:17879"/>
        <dbReference type="ChEBI" id="CHEBI:33019"/>
        <dbReference type="ChEBI" id="CHEBI:58914"/>
        <dbReference type="ChEBI" id="CHEBI:78396"/>
        <dbReference type="EC" id="2.5.1.39"/>
    </reaction>
</comment>
<evidence type="ECO:0000313" key="11">
    <source>
        <dbReference type="EMBL" id="ORZ02624.1"/>
    </source>
</evidence>
<dbReference type="GO" id="GO:0008412">
    <property type="term" value="F:4-hydroxybenzoate polyprenyltransferase activity"/>
    <property type="evidence" value="ECO:0007669"/>
    <property type="project" value="UniProtKB-EC"/>
</dbReference>
<dbReference type="InterPro" id="IPR039653">
    <property type="entry name" value="Prenyltransferase"/>
</dbReference>
<dbReference type="GO" id="GO:0008299">
    <property type="term" value="P:isoprenoid biosynthetic process"/>
    <property type="evidence" value="ECO:0007669"/>
    <property type="project" value="UniProtKB-UniRule"/>
</dbReference>
<evidence type="ECO:0000256" key="9">
    <source>
        <dbReference type="ARBA" id="ARBA00058997"/>
    </source>
</evidence>
<accession>A0A1X2HT17</accession>
<dbReference type="Gene3D" id="1.10.357.140">
    <property type="entry name" value="UbiA prenyltransferase"/>
    <property type="match status" value="1"/>
</dbReference>
<evidence type="ECO:0000313" key="12">
    <source>
        <dbReference type="Proteomes" id="UP000242180"/>
    </source>
</evidence>
<evidence type="ECO:0000256" key="6">
    <source>
        <dbReference type="ARBA" id="ARBA00022989"/>
    </source>
</evidence>
<keyword evidence="10" id="KW-0414">Isoprene biosynthesis</keyword>
<dbReference type="InterPro" id="IPR030470">
    <property type="entry name" value="UbiA_prenylTrfase_CS"/>
</dbReference>
<sequence>MRLFTRPLTPGSLTCRLPLQQQYQKRFLLASGLSRKPALPTAVLLRPSAKKLLQPVSGLQKQWLSHPTPQANTAATANSDVSNNKPTAVKYGGWIDRLPEKWAPYAYLIRIDKPIGTWLLFWPCAWSITMASYHAHLPILNTLGMLALFGTGAVIMRGAGCTINDLWDRDFDNKVERTKIRPIASGAVSVPKAIAFTGVQLSAALGILLSLNQYTQIVTASSLALVVAYPLMKRYTYWPQSVLGMAFNYGALVGWSAMMGSIDLSVCGPLYAGGIAWTLTYDTIYAHQDKKDDVTAGVKSTALRFAEKTPQWLTGFSSAFVGLTALAGYMNGQGLPFYLVSVGGAAAHLAWQLRTVNYDDPKSCWEKFRSNHHVGAIVWAGIAADYAAAGLLTA</sequence>